<dbReference type="InterPro" id="IPR000477">
    <property type="entry name" value="RT_dom"/>
</dbReference>
<feature type="domain" description="C2H2-type" evidence="2">
    <location>
        <begin position="409"/>
        <end position="437"/>
    </location>
</feature>
<keyword evidence="1" id="KW-0479">Metal-binding</keyword>
<reference evidence="3 4" key="1">
    <citation type="submission" date="2023-08" db="EMBL/GenBank/DDBJ databases">
        <title>A Necator americanus chromosomal reference genome.</title>
        <authorList>
            <person name="Ilik V."/>
            <person name="Petrzelkova K.J."/>
            <person name="Pardy F."/>
            <person name="Fuh T."/>
            <person name="Niatou-Singa F.S."/>
            <person name="Gouil Q."/>
            <person name="Baker L."/>
            <person name="Ritchie M.E."/>
            <person name="Jex A.R."/>
            <person name="Gazzola D."/>
            <person name="Li H."/>
            <person name="Toshio Fujiwara R."/>
            <person name="Zhan B."/>
            <person name="Aroian R.V."/>
            <person name="Pafco B."/>
            <person name="Schwarz E.M."/>
        </authorList>
    </citation>
    <scope>NUCLEOTIDE SEQUENCE [LARGE SCALE GENOMIC DNA]</scope>
    <source>
        <strain evidence="3 4">Aroian</strain>
        <tissue evidence="3">Whole animal</tissue>
    </source>
</reference>
<proteinExistence type="predicted"/>
<accession>A0ABR1CIX9</accession>
<dbReference type="PROSITE" id="PS50157">
    <property type="entry name" value="ZINC_FINGER_C2H2_2"/>
    <property type="match status" value="1"/>
</dbReference>
<comment type="caution">
    <text evidence="3">The sequence shown here is derived from an EMBL/GenBank/DDBJ whole genome shotgun (WGS) entry which is preliminary data.</text>
</comment>
<dbReference type="SMART" id="SM00355">
    <property type="entry name" value="ZnF_C2H2"/>
    <property type="match status" value="2"/>
</dbReference>
<dbReference type="Proteomes" id="UP001303046">
    <property type="component" value="Unassembled WGS sequence"/>
</dbReference>
<evidence type="ECO:0000313" key="4">
    <source>
        <dbReference type="Proteomes" id="UP001303046"/>
    </source>
</evidence>
<keyword evidence="1" id="KW-0863">Zinc-finger</keyword>
<dbReference type="InterPro" id="IPR013087">
    <property type="entry name" value="Znf_C2H2_type"/>
</dbReference>
<evidence type="ECO:0000313" key="3">
    <source>
        <dbReference type="EMBL" id="KAK6738209.1"/>
    </source>
</evidence>
<evidence type="ECO:0000256" key="1">
    <source>
        <dbReference type="PROSITE-ProRule" id="PRU00042"/>
    </source>
</evidence>
<keyword evidence="1" id="KW-0862">Zinc</keyword>
<dbReference type="PANTHER" id="PTHR47027:SF20">
    <property type="entry name" value="REVERSE TRANSCRIPTASE-LIKE PROTEIN WITH RNA-DIRECTED DNA POLYMERASE DOMAIN"/>
    <property type="match status" value="1"/>
</dbReference>
<evidence type="ECO:0000259" key="2">
    <source>
        <dbReference type="PROSITE" id="PS50157"/>
    </source>
</evidence>
<keyword evidence="4" id="KW-1185">Reference proteome</keyword>
<dbReference type="PANTHER" id="PTHR47027">
    <property type="entry name" value="REVERSE TRANSCRIPTASE DOMAIN-CONTAINING PROTEIN"/>
    <property type="match status" value="1"/>
</dbReference>
<dbReference type="Pfam" id="PF00078">
    <property type="entry name" value="RVT_1"/>
    <property type="match status" value="1"/>
</dbReference>
<protein>
    <recommendedName>
        <fullName evidence="2">C2H2-type domain-containing protein</fullName>
    </recommendedName>
</protein>
<dbReference type="EMBL" id="JAVFWL010000002">
    <property type="protein sequence ID" value="KAK6738209.1"/>
    <property type="molecule type" value="Genomic_DNA"/>
</dbReference>
<sequence length="671" mass="77840">MPLCLTFIDLKKAFDSVETEAVVEALDNQGVPTQYIKVLRELYSNFTTGISPFYKNIIIDVKRRVRQGDTISPKIFTATLENAMRKLEWDDMGVKIDASKERMLTEFAETCGCIGLELNLQKTMFMRNGWISDAPFTLNGTNISECTSYVYLGRELNMMNDLAPELGRRRRAAGGAYKSIEDVVKKTKNTRLRAHLFNTTVLPALTYASETWALRKQEENAVSVIERAIERVMLGVSRFKQVRDGIRSSLLRQRSKIRDAAAFAKESKIRWAGHVMRFNDNRWTRAVSDWIPRDIKRNTGRPPTRWSDFFTKSFKENYDALRVPRERRNHWATLARDRDKWKNYWRPLDRFEDQRESSCSEMTCFWHGPTHASLRRHMMVTHSRNSANQSNGRGLAEQCVRRPTKPKGVKCSECGQMAYSRPLLLRHMTQTHGIVAPLIYKTFSDRENLQNWLEQLRETHAVEFVVSSGSKKWGQGLQVHYLTCSRSGEQKERPNKKFRRPTRPSIKCGKNCMAYLKMKQNPTISELKIEACLHHSGHEIDASKIRLEQNEWCRVIQVIREIDEGLLQIDMGHMSRIREILGSNGRFRLMTDEGLCQQLPKWIEQYMAQEELERSTSNVEQDDDEKDDPLVSGYETNLSLFQDDFSSYELECLPYDFMCDLESTNKVAVNG</sequence>
<name>A0ABR1CIX9_NECAM</name>
<gene>
    <name evidence="3" type="primary">Necator_chrII.g8157</name>
    <name evidence="3" type="ORF">RB195_020363</name>
</gene>
<organism evidence="3 4">
    <name type="scientific">Necator americanus</name>
    <name type="common">Human hookworm</name>
    <dbReference type="NCBI Taxonomy" id="51031"/>
    <lineage>
        <taxon>Eukaryota</taxon>
        <taxon>Metazoa</taxon>
        <taxon>Ecdysozoa</taxon>
        <taxon>Nematoda</taxon>
        <taxon>Chromadorea</taxon>
        <taxon>Rhabditida</taxon>
        <taxon>Rhabditina</taxon>
        <taxon>Rhabditomorpha</taxon>
        <taxon>Strongyloidea</taxon>
        <taxon>Ancylostomatidae</taxon>
        <taxon>Bunostominae</taxon>
        <taxon>Necator</taxon>
    </lineage>
</organism>